<comment type="caution">
    <text evidence="7">The sequence shown here is derived from an EMBL/GenBank/DDBJ whole genome shotgun (WGS) entry which is preliminary data.</text>
</comment>
<proteinExistence type="predicted"/>
<dbReference type="PANTHER" id="PTHR46910">
    <property type="entry name" value="TRANSCRIPTION FACTOR PDR1"/>
    <property type="match status" value="1"/>
</dbReference>
<organism evidence="7 13">
    <name type="scientific">Wallemia mellicola</name>
    <dbReference type="NCBI Taxonomy" id="1708541"/>
    <lineage>
        <taxon>Eukaryota</taxon>
        <taxon>Fungi</taxon>
        <taxon>Dikarya</taxon>
        <taxon>Basidiomycota</taxon>
        <taxon>Wallemiomycotina</taxon>
        <taxon>Wallemiomycetes</taxon>
        <taxon>Wallemiales</taxon>
        <taxon>Wallemiaceae</taxon>
        <taxon>Wallemia</taxon>
    </lineage>
</organism>
<evidence type="ECO:0000256" key="1">
    <source>
        <dbReference type="ARBA" id="ARBA00004123"/>
    </source>
</evidence>
<feature type="compositionally biased region" description="Polar residues" evidence="5">
    <location>
        <begin position="1"/>
        <end position="24"/>
    </location>
</feature>
<feature type="compositionally biased region" description="Basic residues" evidence="5">
    <location>
        <begin position="140"/>
        <end position="153"/>
    </location>
</feature>
<evidence type="ECO:0000256" key="3">
    <source>
        <dbReference type="ARBA" id="ARBA00023125"/>
    </source>
</evidence>
<evidence type="ECO:0000256" key="5">
    <source>
        <dbReference type="SAM" id="MobiDB-lite"/>
    </source>
</evidence>
<dbReference type="InterPro" id="IPR036864">
    <property type="entry name" value="Zn2-C6_fun-type_DNA-bd_sf"/>
</dbReference>
<dbReference type="EMBL" id="SPRC01000052">
    <property type="protein sequence ID" value="TIB76055.1"/>
    <property type="molecule type" value="Genomic_DNA"/>
</dbReference>
<feature type="compositionally biased region" description="Polar residues" evidence="5">
    <location>
        <begin position="156"/>
        <end position="176"/>
    </location>
</feature>
<keyword evidence="3" id="KW-0238">DNA-binding</keyword>
<dbReference type="GO" id="GO:0000981">
    <property type="term" value="F:DNA-binding transcription factor activity, RNA polymerase II-specific"/>
    <property type="evidence" value="ECO:0007669"/>
    <property type="project" value="InterPro"/>
</dbReference>
<dbReference type="EMBL" id="SPRW01000053">
    <property type="protein sequence ID" value="TIC62010.1"/>
    <property type="molecule type" value="Genomic_DNA"/>
</dbReference>
<dbReference type="SMART" id="SM00066">
    <property type="entry name" value="GAL4"/>
    <property type="match status" value="1"/>
</dbReference>
<feature type="region of interest" description="Disordered" evidence="5">
    <location>
        <begin position="140"/>
        <end position="234"/>
    </location>
</feature>
<evidence type="ECO:0000256" key="4">
    <source>
        <dbReference type="ARBA" id="ARBA00023242"/>
    </source>
</evidence>
<dbReference type="Proteomes" id="UP000310708">
    <property type="component" value="Unassembled WGS sequence"/>
</dbReference>
<evidence type="ECO:0000313" key="13">
    <source>
        <dbReference type="Proteomes" id="UP000310685"/>
    </source>
</evidence>
<dbReference type="GO" id="GO:0003677">
    <property type="term" value="F:DNA binding"/>
    <property type="evidence" value="ECO:0007669"/>
    <property type="project" value="UniProtKB-KW"/>
</dbReference>
<feature type="domain" description="Zn(2)-C6 fungal-type" evidence="6">
    <location>
        <begin position="94"/>
        <end position="136"/>
    </location>
</feature>
<dbReference type="Proteomes" id="UP000305647">
    <property type="component" value="Unassembled WGS sequence"/>
</dbReference>
<dbReference type="Proteomes" id="UP000310685">
    <property type="component" value="Unassembled WGS sequence"/>
</dbReference>
<feature type="compositionally biased region" description="Polar residues" evidence="5">
    <location>
        <begin position="201"/>
        <end position="215"/>
    </location>
</feature>
<dbReference type="Proteomes" id="UP000309601">
    <property type="component" value="Unassembled WGS sequence"/>
</dbReference>
<dbReference type="InterPro" id="IPR050987">
    <property type="entry name" value="AtrR-like"/>
</dbReference>
<dbReference type="EMBL" id="SPRO01000055">
    <property type="protein sequence ID" value="TIC25636.1"/>
    <property type="molecule type" value="Genomic_DNA"/>
</dbReference>
<feature type="compositionally biased region" description="Polar residues" evidence="5">
    <location>
        <begin position="70"/>
        <end position="86"/>
    </location>
</feature>
<comment type="subcellular location">
    <subcellularLocation>
        <location evidence="1">Nucleus</location>
    </subcellularLocation>
</comment>
<dbReference type="PROSITE" id="PS50048">
    <property type="entry name" value="ZN2_CY6_FUNGAL_2"/>
    <property type="match status" value="1"/>
</dbReference>
<dbReference type="SUPFAM" id="SSF57701">
    <property type="entry name" value="Zn2/Cys6 DNA-binding domain"/>
    <property type="match status" value="1"/>
</dbReference>
<name>A0A4T0S4J5_9BASI</name>
<evidence type="ECO:0000259" key="6">
    <source>
        <dbReference type="PROSITE" id="PS50048"/>
    </source>
</evidence>
<evidence type="ECO:0000313" key="14">
    <source>
        <dbReference type="Proteomes" id="UP000310708"/>
    </source>
</evidence>
<evidence type="ECO:0000313" key="10">
    <source>
        <dbReference type="EMBL" id="TIC63169.1"/>
    </source>
</evidence>
<evidence type="ECO:0000313" key="11">
    <source>
        <dbReference type="Proteomes" id="UP000305647"/>
    </source>
</evidence>
<dbReference type="AlphaFoldDB" id="A0A4T0S4J5"/>
<dbReference type="GO" id="GO:0005634">
    <property type="term" value="C:nucleus"/>
    <property type="evidence" value="ECO:0007669"/>
    <property type="project" value="UniProtKB-SubCell"/>
</dbReference>
<dbReference type="Pfam" id="PF00172">
    <property type="entry name" value="Zn_clus"/>
    <property type="match status" value="1"/>
</dbReference>
<feature type="region of interest" description="Disordered" evidence="5">
    <location>
        <begin position="1"/>
        <end position="86"/>
    </location>
</feature>
<evidence type="ECO:0000313" key="7">
    <source>
        <dbReference type="EMBL" id="TIB76055.1"/>
    </source>
</evidence>
<accession>A0A4T0S4J5</accession>
<dbReference type="CDD" id="cd00067">
    <property type="entry name" value="GAL4"/>
    <property type="match status" value="1"/>
</dbReference>
<evidence type="ECO:0000313" key="12">
    <source>
        <dbReference type="Proteomes" id="UP000309601"/>
    </source>
</evidence>
<keyword evidence="2" id="KW-0479">Metal-binding</keyword>
<reference evidence="11 12" key="1">
    <citation type="submission" date="2019-03" db="EMBL/GenBank/DDBJ databases">
        <title>Sequencing 25 genomes of Wallemia mellicola.</title>
        <authorList>
            <person name="Gostincar C."/>
        </authorList>
    </citation>
    <scope>NUCLEOTIDE SEQUENCE [LARGE SCALE GENOMIC DNA]</scope>
    <source>
        <strain evidence="9 12">EXF-1274</strain>
        <strain evidence="7 13">EXF-6152</strain>
        <strain evidence="10 14">EXF-757</strain>
        <strain evidence="8 11">EXF-8738</strain>
    </source>
</reference>
<sequence>MTRGSQTDLGNINSYGQQTPSVDTLQHIPPRMFADSQSSSSTQSKFKFPASILNESPEIHRQTHADVQPPSHNHTQQATIANQGKQPISRVTRACDRCTQKKLRCDGTIVPDLNGLPPTVIKPCSRCAHAGLGCEYTRVQKRRGPSPGFKRRKLSNESTTSGASSRTLHSPASSVDSSDHFAQAQAQAQHSYSQPRKVVTLPTSAVLTSQRQPSSGAGFKLPPISNWFQGGARG</sequence>
<dbReference type="EMBL" id="SPRX01000053">
    <property type="protein sequence ID" value="TIC63169.1"/>
    <property type="molecule type" value="Genomic_DNA"/>
</dbReference>
<evidence type="ECO:0000256" key="2">
    <source>
        <dbReference type="ARBA" id="ARBA00022723"/>
    </source>
</evidence>
<evidence type="ECO:0000313" key="9">
    <source>
        <dbReference type="EMBL" id="TIC62010.1"/>
    </source>
</evidence>
<protein>
    <recommendedName>
        <fullName evidence="6">Zn(2)-C6 fungal-type domain-containing protein</fullName>
    </recommendedName>
</protein>
<gene>
    <name evidence="10" type="ORF">E3Q01_03533</name>
    <name evidence="9" type="ORF">E3Q02_03714</name>
    <name evidence="8" type="ORF">E3Q10_03691</name>
    <name evidence="7" type="ORF">E3Q22_03726</name>
</gene>
<dbReference type="InterPro" id="IPR001138">
    <property type="entry name" value="Zn2Cys6_DnaBD"/>
</dbReference>
<dbReference type="Gene3D" id="4.10.240.10">
    <property type="entry name" value="Zn(2)-C6 fungal-type DNA-binding domain"/>
    <property type="match status" value="1"/>
</dbReference>
<dbReference type="PANTHER" id="PTHR46910:SF3">
    <property type="entry name" value="HALOTOLERANCE PROTEIN 9-RELATED"/>
    <property type="match status" value="1"/>
</dbReference>
<evidence type="ECO:0000313" key="8">
    <source>
        <dbReference type="EMBL" id="TIC25636.1"/>
    </source>
</evidence>
<keyword evidence="4" id="KW-0539">Nucleus</keyword>
<dbReference type="GO" id="GO:0008270">
    <property type="term" value="F:zinc ion binding"/>
    <property type="evidence" value="ECO:0007669"/>
    <property type="project" value="InterPro"/>
</dbReference>